<keyword evidence="3" id="KW-1185">Reference proteome</keyword>
<proteinExistence type="predicted"/>
<organism evidence="2 3">
    <name type="scientific">Apodospora peruviana</name>
    <dbReference type="NCBI Taxonomy" id="516989"/>
    <lineage>
        <taxon>Eukaryota</taxon>
        <taxon>Fungi</taxon>
        <taxon>Dikarya</taxon>
        <taxon>Ascomycota</taxon>
        <taxon>Pezizomycotina</taxon>
        <taxon>Sordariomycetes</taxon>
        <taxon>Sordariomycetidae</taxon>
        <taxon>Sordariales</taxon>
        <taxon>Lasiosphaeriaceae</taxon>
        <taxon>Apodospora</taxon>
    </lineage>
</organism>
<feature type="compositionally biased region" description="Polar residues" evidence="1">
    <location>
        <begin position="155"/>
        <end position="167"/>
    </location>
</feature>
<name>A0AAE0HVV8_9PEZI</name>
<sequence>MDKKVSAEEQLKLARELQQSFRSSGTHRGGAENGSGRSSGNKNRRGGGNGAGGRPQPPVPAYAPARRAPTGSFQPPAPTFATQRTIPPSQLYPAARRAGSGVTGFSRTPLAATQNLPPQPKPPATRKITALGHRQEFERLAGLGQATKPEAKNAPNETQHQNTTSQVKLPRASSAAAIDQSPPVSMRYQDEKLHPKAQAKAQPLVQPPVQSTVFSNNAVASNIVDKTSAPAIVYYQDKKTQSQAKPRVATGNVGAYSAPVITYYQQEKPKAPDSAPVIIYYQEEKPKSLVKPAVASEFTFNFGVPSGNSGAAPAGTRSGPSIFGPVTDRVKPKELFSESTPPKLVNDNLMDLDTESPPVTRYPVLDTPKSKTNLNTNRMGSATNNEGLMKSRWADPFVQMQKGGQLPWTNPGRQVRETAAWANKLPSVRTVQESSHTVTEKTKSSSTGHGHPAPTEDSVPWLL</sequence>
<evidence type="ECO:0000313" key="2">
    <source>
        <dbReference type="EMBL" id="KAK3313843.1"/>
    </source>
</evidence>
<feature type="compositionally biased region" description="Polar residues" evidence="1">
    <location>
        <begin position="370"/>
        <end position="386"/>
    </location>
</feature>
<feature type="compositionally biased region" description="Polar residues" evidence="1">
    <location>
        <begin position="103"/>
        <end position="116"/>
    </location>
</feature>
<reference evidence="2" key="2">
    <citation type="submission" date="2023-06" db="EMBL/GenBank/DDBJ databases">
        <authorList>
            <consortium name="Lawrence Berkeley National Laboratory"/>
            <person name="Haridas S."/>
            <person name="Hensen N."/>
            <person name="Bonometti L."/>
            <person name="Westerberg I."/>
            <person name="Brannstrom I.O."/>
            <person name="Guillou S."/>
            <person name="Cros-Aarteil S."/>
            <person name="Calhoun S."/>
            <person name="Kuo A."/>
            <person name="Mondo S."/>
            <person name="Pangilinan J."/>
            <person name="Riley R."/>
            <person name="Labutti K."/>
            <person name="Andreopoulos B."/>
            <person name="Lipzen A."/>
            <person name="Chen C."/>
            <person name="Yanf M."/>
            <person name="Daum C."/>
            <person name="Ng V."/>
            <person name="Clum A."/>
            <person name="Steindorff A."/>
            <person name="Ohm R."/>
            <person name="Martin F."/>
            <person name="Silar P."/>
            <person name="Natvig D."/>
            <person name="Lalanne C."/>
            <person name="Gautier V."/>
            <person name="Ament-Velasquez S.L."/>
            <person name="Kruys A."/>
            <person name="Hutchinson M.I."/>
            <person name="Powell A.J."/>
            <person name="Barry K."/>
            <person name="Miller A.N."/>
            <person name="Grigoriev I.V."/>
            <person name="Debuchy R."/>
            <person name="Gladieux P."/>
            <person name="Thoren M.H."/>
            <person name="Johannesson H."/>
        </authorList>
    </citation>
    <scope>NUCLEOTIDE SEQUENCE</scope>
    <source>
        <strain evidence="2">CBS 118394</strain>
    </source>
</reference>
<feature type="region of interest" description="Disordered" evidence="1">
    <location>
        <begin position="334"/>
        <end position="389"/>
    </location>
</feature>
<comment type="caution">
    <text evidence="2">The sequence shown here is derived from an EMBL/GenBank/DDBJ whole genome shotgun (WGS) entry which is preliminary data.</text>
</comment>
<feature type="compositionally biased region" description="Polar residues" evidence="1">
    <location>
        <begin position="17"/>
        <end position="26"/>
    </location>
</feature>
<feature type="compositionally biased region" description="Basic and acidic residues" evidence="1">
    <location>
        <begin position="1"/>
        <end position="15"/>
    </location>
</feature>
<reference evidence="2" key="1">
    <citation type="journal article" date="2023" name="Mol. Phylogenet. Evol.">
        <title>Genome-scale phylogeny and comparative genomics of the fungal order Sordariales.</title>
        <authorList>
            <person name="Hensen N."/>
            <person name="Bonometti L."/>
            <person name="Westerberg I."/>
            <person name="Brannstrom I.O."/>
            <person name="Guillou S."/>
            <person name="Cros-Aarteil S."/>
            <person name="Calhoun S."/>
            <person name="Haridas S."/>
            <person name="Kuo A."/>
            <person name="Mondo S."/>
            <person name="Pangilinan J."/>
            <person name="Riley R."/>
            <person name="LaButti K."/>
            <person name="Andreopoulos B."/>
            <person name="Lipzen A."/>
            <person name="Chen C."/>
            <person name="Yan M."/>
            <person name="Daum C."/>
            <person name="Ng V."/>
            <person name="Clum A."/>
            <person name="Steindorff A."/>
            <person name="Ohm R.A."/>
            <person name="Martin F."/>
            <person name="Silar P."/>
            <person name="Natvig D.O."/>
            <person name="Lalanne C."/>
            <person name="Gautier V."/>
            <person name="Ament-Velasquez S.L."/>
            <person name="Kruys A."/>
            <person name="Hutchinson M.I."/>
            <person name="Powell A.J."/>
            <person name="Barry K."/>
            <person name="Miller A.N."/>
            <person name="Grigoriev I.V."/>
            <person name="Debuchy R."/>
            <person name="Gladieux P."/>
            <person name="Hiltunen Thoren M."/>
            <person name="Johannesson H."/>
        </authorList>
    </citation>
    <scope>NUCLEOTIDE SEQUENCE</scope>
    <source>
        <strain evidence="2">CBS 118394</strain>
    </source>
</reference>
<feature type="region of interest" description="Disordered" evidence="1">
    <location>
        <begin position="421"/>
        <end position="463"/>
    </location>
</feature>
<evidence type="ECO:0000256" key="1">
    <source>
        <dbReference type="SAM" id="MobiDB-lite"/>
    </source>
</evidence>
<accession>A0AAE0HVV8</accession>
<dbReference type="EMBL" id="JAUEDM010000007">
    <property type="protein sequence ID" value="KAK3313843.1"/>
    <property type="molecule type" value="Genomic_DNA"/>
</dbReference>
<evidence type="ECO:0000313" key="3">
    <source>
        <dbReference type="Proteomes" id="UP001283341"/>
    </source>
</evidence>
<dbReference type="AlphaFoldDB" id="A0AAE0HVV8"/>
<feature type="region of interest" description="Disordered" evidence="1">
    <location>
        <begin position="1"/>
        <end position="123"/>
    </location>
</feature>
<feature type="region of interest" description="Disordered" evidence="1">
    <location>
        <begin position="149"/>
        <end position="183"/>
    </location>
</feature>
<protein>
    <submittedName>
        <fullName evidence="2">Uncharacterized protein</fullName>
    </submittedName>
</protein>
<gene>
    <name evidence="2" type="ORF">B0H66DRAFT_629936</name>
</gene>
<dbReference type="Proteomes" id="UP001283341">
    <property type="component" value="Unassembled WGS sequence"/>
</dbReference>